<feature type="region of interest" description="Disordered" evidence="1">
    <location>
        <begin position="140"/>
        <end position="160"/>
    </location>
</feature>
<gene>
    <name evidence="3" type="ORF">GGX14DRAFT_559017</name>
    <name evidence="2" type="ORF">GGX14DRAFT_578935</name>
</gene>
<protein>
    <submittedName>
        <fullName evidence="3">Uncharacterized protein</fullName>
    </submittedName>
</protein>
<comment type="caution">
    <text evidence="3">The sequence shown here is derived from an EMBL/GenBank/DDBJ whole genome shotgun (WGS) entry which is preliminary data.</text>
</comment>
<name>A0AAD6YK80_9AGAR</name>
<organism evidence="3 4">
    <name type="scientific">Mycena pura</name>
    <dbReference type="NCBI Taxonomy" id="153505"/>
    <lineage>
        <taxon>Eukaryota</taxon>
        <taxon>Fungi</taxon>
        <taxon>Dikarya</taxon>
        <taxon>Basidiomycota</taxon>
        <taxon>Agaricomycotina</taxon>
        <taxon>Agaricomycetes</taxon>
        <taxon>Agaricomycetidae</taxon>
        <taxon>Agaricales</taxon>
        <taxon>Marasmiineae</taxon>
        <taxon>Mycenaceae</taxon>
        <taxon>Mycena</taxon>
    </lineage>
</organism>
<dbReference type="Proteomes" id="UP001219525">
    <property type="component" value="Unassembled WGS sequence"/>
</dbReference>
<accession>A0AAD6YK80</accession>
<feature type="compositionally biased region" description="Polar residues" evidence="1">
    <location>
        <begin position="73"/>
        <end position="93"/>
    </location>
</feature>
<evidence type="ECO:0000313" key="4">
    <source>
        <dbReference type="Proteomes" id="UP001219525"/>
    </source>
</evidence>
<feature type="region of interest" description="Disordered" evidence="1">
    <location>
        <begin position="39"/>
        <end position="93"/>
    </location>
</feature>
<evidence type="ECO:0000313" key="2">
    <source>
        <dbReference type="EMBL" id="KAJ7191486.1"/>
    </source>
</evidence>
<sequence>MEPHASANINVGVPSDSSTGVTLILNLRGNGPFTVNINLNSASEDRGPSTPPRNPHRVSALRRDAHTLRRSVTRTTPYSRPSHGSSSTPRPLSMINRTTLAGDEEVPETPQSQHELLSYAPPGVAHHDSPLRLAPVVASPAKSDSSITESDSSVTAMDSQEDAPTYFENCRNALLRACMEFNKQEEEEESQENIN</sequence>
<proteinExistence type="predicted"/>
<evidence type="ECO:0000256" key="1">
    <source>
        <dbReference type="SAM" id="MobiDB-lite"/>
    </source>
</evidence>
<reference evidence="3" key="1">
    <citation type="submission" date="2023-03" db="EMBL/GenBank/DDBJ databases">
        <title>Massive genome expansion in bonnet fungi (Mycena s.s.) driven by repeated elements and novel gene families across ecological guilds.</title>
        <authorList>
            <consortium name="Lawrence Berkeley National Laboratory"/>
            <person name="Harder C.B."/>
            <person name="Miyauchi S."/>
            <person name="Viragh M."/>
            <person name="Kuo A."/>
            <person name="Thoen E."/>
            <person name="Andreopoulos B."/>
            <person name="Lu D."/>
            <person name="Skrede I."/>
            <person name="Drula E."/>
            <person name="Henrissat B."/>
            <person name="Morin E."/>
            <person name="Kohler A."/>
            <person name="Barry K."/>
            <person name="LaButti K."/>
            <person name="Morin E."/>
            <person name="Salamov A."/>
            <person name="Lipzen A."/>
            <person name="Mereny Z."/>
            <person name="Hegedus B."/>
            <person name="Baldrian P."/>
            <person name="Stursova M."/>
            <person name="Weitz H."/>
            <person name="Taylor A."/>
            <person name="Grigoriev I.V."/>
            <person name="Nagy L.G."/>
            <person name="Martin F."/>
            <person name="Kauserud H."/>
        </authorList>
    </citation>
    <scope>NUCLEOTIDE SEQUENCE</scope>
    <source>
        <strain evidence="3">9144</strain>
    </source>
</reference>
<evidence type="ECO:0000313" key="3">
    <source>
        <dbReference type="EMBL" id="KAJ7221529.1"/>
    </source>
</evidence>
<keyword evidence="4" id="KW-1185">Reference proteome</keyword>
<feature type="compositionally biased region" description="Low complexity" evidence="1">
    <location>
        <begin position="143"/>
        <end position="153"/>
    </location>
</feature>
<dbReference type="EMBL" id="JARJCW010000132">
    <property type="protein sequence ID" value="KAJ7191486.1"/>
    <property type="molecule type" value="Genomic_DNA"/>
</dbReference>
<dbReference type="AlphaFoldDB" id="A0AAD6YK80"/>
<dbReference type="EMBL" id="JARJCW010000008">
    <property type="protein sequence ID" value="KAJ7221529.1"/>
    <property type="molecule type" value="Genomic_DNA"/>
</dbReference>